<evidence type="ECO:0000313" key="2">
    <source>
        <dbReference type="EMBL" id="OAB79777.1"/>
    </source>
</evidence>
<dbReference type="InterPro" id="IPR042267">
    <property type="entry name" value="VTC_sf"/>
</dbReference>
<dbReference type="GO" id="GO:0006799">
    <property type="term" value="P:polyphosphate biosynthetic process"/>
    <property type="evidence" value="ECO:0007669"/>
    <property type="project" value="UniProtKB-ARBA"/>
</dbReference>
<dbReference type="Pfam" id="PF09359">
    <property type="entry name" value="VTC"/>
    <property type="match status" value="1"/>
</dbReference>
<dbReference type="EMBL" id="LRXL01000026">
    <property type="protein sequence ID" value="OAB79777.1"/>
    <property type="molecule type" value="Genomic_DNA"/>
</dbReference>
<protein>
    <recommendedName>
        <fullName evidence="1">VTC domain-containing protein</fullName>
    </recommendedName>
</protein>
<accession>A0A167IL51</accession>
<dbReference type="STRING" id="1763537.ULVI_03260"/>
<name>A0A167IL51_9FLAO</name>
<dbReference type="OrthoDB" id="541850at2"/>
<dbReference type="Proteomes" id="UP000077013">
    <property type="component" value="Unassembled WGS sequence"/>
</dbReference>
<feature type="domain" description="VTC" evidence="1">
    <location>
        <begin position="18"/>
        <end position="237"/>
    </location>
</feature>
<evidence type="ECO:0000313" key="3">
    <source>
        <dbReference type="Proteomes" id="UP000077013"/>
    </source>
</evidence>
<evidence type="ECO:0000259" key="1">
    <source>
        <dbReference type="Pfam" id="PF09359"/>
    </source>
</evidence>
<dbReference type="CDD" id="cd07750">
    <property type="entry name" value="PolyPPase_VTC_like"/>
    <property type="match status" value="1"/>
</dbReference>
<organism evidence="2 3">
    <name type="scientific">Cochleicola gelatinilyticus</name>
    <dbReference type="NCBI Taxonomy" id="1763537"/>
    <lineage>
        <taxon>Bacteria</taxon>
        <taxon>Pseudomonadati</taxon>
        <taxon>Bacteroidota</taxon>
        <taxon>Flavobacteriia</taxon>
        <taxon>Flavobacteriales</taxon>
        <taxon>Flavobacteriaceae</taxon>
        <taxon>Cochleicola</taxon>
    </lineage>
</organism>
<comment type="caution">
    <text evidence="2">The sequence shown here is derived from an EMBL/GenBank/DDBJ whole genome shotgun (WGS) entry which is preliminary data.</text>
</comment>
<dbReference type="AlphaFoldDB" id="A0A167IL51"/>
<sequence length="240" mass="28468">MEMNMGKAVDKNAYYNLRFERKFVFTNQSLEDVLNFTVHTNSFLFSEIFHERTVNNIYFDDGDLTCYKQNVSGVDIREKYRLRWYGKEFHAIEKSTLEVKKKFGDVGDKISFKLKDFNVDLRTQSADAVHNQLLQRISEENNPALLGKLQNLFPTLYNSYDRRYFLSQCGNFRITLDYHMKFYNPNYADFYASEMTTNDVVLELKYNREHDDESRLLSQEINSRLSKNSKYVRGVEAISF</sequence>
<reference evidence="2 3" key="1">
    <citation type="submission" date="2016-02" db="EMBL/GenBank/DDBJ databases">
        <title>Ulvibacter sp. LPB0005, isolated from Thais luteostoma.</title>
        <authorList>
            <person name="Shin S.-K."/>
            <person name="Yi H."/>
        </authorList>
    </citation>
    <scope>NUCLEOTIDE SEQUENCE [LARGE SCALE GENOMIC DNA]</scope>
    <source>
        <strain evidence="2 3">LPB0005</strain>
    </source>
</reference>
<keyword evidence="3" id="KW-1185">Reference proteome</keyword>
<dbReference type="InterPro" id="IPR018966">
    <property type="entry name" value="VTC_domain"/>
</dbReference>
<proteinExistence type="predicted"/>
<dbReference type="Gene3D" id="3.20.100.30">
    <property type="entry name" value="VTC, catalytic tunnel domain"/>
    <property type="match status" value="1"/>
</dbReference>
<gene>
    <name evidence="2" type="ORF">ULVI_03260</name>
</gene>